<accession>A0A367FZX6</accession>
<comment type="caution">
    <text evidence="1">The sequence shown here is derived from an EMBL/GenBank/DDBJ whole genome shotgun (WGS) entry which is preliminary data.</text>
</comment>
<protein>
    <submittedName>
        <fullName evidence="1">Spore coat associated protein CotJA</fullName>
    </submittedName>
</protein>
<name>A0A367FZX6_9FIRM</name>
<evidence type="ECO:0000313" key="2">
    <source>
        <dbReference type="Proteomes" id="UP000253208"/>
    </source>
</evidence>
<evidence type="ECO:0000313" key="1">
    <source>
        <dbReference type="EMBL" id="RCH43808.1"/>
    </source>
</evidence>
<organism evidence="1 2">
    <name type="scientific">Blautia obeum</name>
    <dbReference type="NCBI Taxonomy" id="40520"/>
    <lineage>
        <taxon>Bacteria</taxon>
        <taxon>Bacillati</taxon>
        <taxon>Bacillota</taxon>
        <taxon>Clostridia</taxon>
        <taxon>Lachnospirales</taxon>
        <taxon>Lachnospiraceae</taxon>
        <taxon>Blautia</taxon>
    </lineage>
</organism>
<dbReference type="AlphaFoldDB" id="A0A367FZX6"/>
<sequence>MDRFQMNRSGCRPYQYTCGMNSGMAGRTDRSFSDMAKQVPAMAYVPYQEFAPTFELKKALQVGTIFPELCKPFCGRRGGSR</sequence>
<dbReference type="EMBL" id="PSQG01000011">
    <property type="protein sequence ID" value="RCH43808.1"/>
    <property type="molecule type" value="Genomic_DNA"/>
</dbReference>
<dbReference type="RefSeq" id="WP_015527159.1">
    <property type="nucleotide sequence ID" value="NZ_PSQG01000011.1"/>
</dbReference>
<proteinExistence type="predicted"/>
<dbReference type="Pfam" id="PF11007">
    <property type="entry name" value="CotJA"/>
    <property type="match status" value="1"/>
</dbReference>
<gene>
    <name evidence="1" type="ORF">C4886_08905</name>
</gene>
<dbReference type="InterPro" id="IPR020256">
    <property type="entry name" value="Spore_coat_CotJA"/>
</dbReference>
<reference evidence="1 2" key="1">
    <citation type="submission" date="2018-02" db="EMBL/GenBank/DDBJ databases">
        <title>Complete genome sequencing of Faecalibacterium prausnitzii strains isolated from the human gut.</title>
        <authorList>
            <person name="Fitzgerald B.C."/>
            <person name="Shkoporov A.N."/>
            <person name="Ross P.R."/>
            <person name="Hill C."/>
        </authorList>
    </citation>
    <scope>NUCLEOTIDE SEQUENCE [LARGE SCALE GENOMIC DNA]</scope>
    <source>
        <strain evidence="1 2">APC942/31-1</strain>
    </source>
</reference>
<dbReference type="Proteomes" id="UP000253208">
    <property type="component" value="Unassembled WGS sequence"/>
</dbReference>